<keyword evidence="2" id="KW-1185">Reference proteome</keyword>
<gene>
    <name evidence="1" type="ORF">ACFOU2_21275</name>
</gene>
<dbReference type="SUPFAM" id="SSF51905">
    <property type="entry name" value="FAD/NAD(P)-binding domain"/>
    <property type="match status" value="2"/>
</dbReference>
<dbReference type="EMBL" id="JBHRZT010000072">
    <property type="protein sequence ID" value="MFC3885867.1"/>
    <property type="molecule type" value="Genomic_DNA"/>
</dbReference>
<dbReference type="PANTHER" id="PTHR38663:SF1">
    <property type="entry name" value="L-ORNITHINE N(5)-MONOOXYGENASE"/>
    <property type="match status" value="1"/>
</dbReference>
<name>A0ABV8B9N3_9BACI</name>
<reference evidence="2" key="1">
    <citation type="journal article" date="2019" name="Int. J. Syst. Evol. Microbiol.">
        <title>The Global Catalogue of Microorganisms (GCM) 10K type strain sequencing project: providing services to taxonomists for standard genome sequencing and annotation.</title>
        <authorList>
            <consortium name="The Broad Institute Genomics Platform"/>
            <consortium name="The Broad Institute Genome Sequencing Center for Infectious Disease"/>
            <person name="Wu L."/>
            <person name="Ma J."/>
        </authorList>
    </citation>
    <scope>NUCLEOTIDE SEQUENCE [LARGE SCALE GENOMIC DNA]</scope>
    <source>
        <strain evidence="2">CCUG 61889</strain>
    </source>
</reference>
<proteinExistence type="predicted"/>
<accession>A0ABV8B9N3</accession>
<evidence type="ECO:0000313" key="2">
    <source>
        <dbReference type="Proteomes" id="UP001595752"/>
    </source>
</evidence>
<dbReference type="Gene3D" id="3.50.50.60">
    <property type="entry name" value="FAD/NAD(P)-binding domain"/>
    <property type="match status" value="1"/>
</dbReference>
<dbReference type="InterPro" id="IPR036188">
    <property type="entry name" value="FAD/NAD-bd_sf"/>
</dbReference>
<evidence type="ECO:0008006" key="3">
    <source>
        <dbReference type="Google" id="ProtNLM"/>
    </source>
</evidence>
<protein>
    <recommendedName>
        <fullName evidence="3">SidA/IucD/PvdA family monooxygenase</fullName>
    </recommendedName>
</protein>
<evidence type="ECO:0000313" key="1">
    <source>
        <dbReference type="EMBL" id="MFC3885867.1"/>
    </source>
</evidence>
<dbReference type="PANTHER" id="PTHR38663">
    <property type="match status" value="1"/>
</dbReference>
<organism evidence="1 2">
    <name type="scientific">Bacillus songklensis</name>
    <dbReference type="NCBI Taxonomy" id="1069116"/>
    <lineage>
        <taxon>Bacteria</taxon>
        <taxon>Bacillati</taxon>
        <taxon>Bacillota</taxon>
        <taxon>Bacilli</taxon>
        <taxon>Bacillales</taxon>
        <taxon>Bacillaceae</taxon>
        <taxon>Bacillus</taxon>
    </lineage>
</organism>
<dbReference type="Proteomes" id="UP001595752">
    <property type="component" value="Unassembled WGS sequence"/>
</dbReference>
<dbReference type="RefSeq" id="WP_377918253.1">
    <property type="nucleotide sequence ID" value="NZ_JBHRZT010000072.1"/>
</dbReference>
<sequence length="391" mass="44353">MYKWIIAGGGIQGVTVASFLLKGGKTTIDELAIVDPHKEPLANWKHCTNVISMPYLRSPSVHHLDMEPFSLQAFVKEKFYDWNTAFYGRYKRPALHAFNEHCEHIIDDLSLRDAWIQGRVSNANRTSNGWSVQLQDGQELIGQNLVLAIGIGEQPFWPHWAETLKKETDHSIYHIFDSDLPGFERLKRPFTIIGGGITSVHLAIKLSSLFPNDVTLLKRHPFRIHDFDSDPAWLGPKNQLSFRKMASYKKRREQIMNARHKGSIPHDLYIKLHRHVQNGILRIKDGQVEHATTNNGQILLHDHQDNVIYEAGTILLATGFKPTLPEREWLVPMIRKHHLKCAECGYPIVTESLQWGPNLYVTGALAELEIGPIARNISGARQAAGRIVSSL</sequence>
<comment type="caution">
    <text evidence="1">The sequence shown here is derived from an EMBL/GenBank/DDBJ whole genome shotgun (WGS) entry which is preliminary data.</text>
</comment>